<feature type="compositionally biased region" description="Polar residues" evidence="10">
    <location>
        <begin position="450"/>
        <end position="470"/>
    </location>
</feature>
<comment type="pathway">
    <text evidence="2 9">Protein modification; protein ubiquitination.</text>
</comment>
<name>A0A1A8CSH5_NOTKA</name>
<keyword evidence="7 9" id="KW-0862">Zinc</keyword>
<dbReference type="SMART" id="SM00184">
    <property type="entry name" value="RING"/>
    <property type="match status" value="1"/>
</dbReference>
<evidence type="ECO:0000256" key="9">
    <source>
        <dbReference type="RuleBase" id="RU367105"/>
    </source>
</evidence>
<keyword evidence="9" id="KW-0963">Cytoplasm</keyword>
<dbReference type="FunFam" id="3.30.390.130:FF:000001">
    <property type="entry name" value="Probable E3 ubiquitin-protein ligase DTX3"/>
    <property type="match status" value="1"/>
</dbReference>
<gene>
    <name evidence="12" type="primary">DTX3L</name>
</gene>
<dbReference type="InterPro" id="IPR039399">
    <property type="entry name" value="Deltex_C_sf"/>
</dbReference>
<feature type="compositionally biased region" description="Pro residues" evidence="10">
    <location>
        <begin position="151"/>
        <end position="170"/>
    </location>
</feature>
<evidence type="ECO:0000256" key="10">
    <source>
        <dbReference type="SAM" id="MobiDB-lite"/>
    </source>
</evidence>
<dbReference type="InterPro" id="IPR018957">
    <property type="entry name" value="Znf_C3HC4_RING-type"/>
</dbReference>
<dbReference type="Pfam" id="PF18102">
    <property type="entry name" value="DTC"/>
    <property type="match status" value="1"/>
</dbReference>
<dbReference type="UniPathway" id="UPA00143"/>
<dbReference type="GO" id="GO:0005737">
    <property type="term" value="C:cytoplasm"/>
    <property type="evidence" value="ECO:0007669"/>
    <property type="project" value="UniProtKB-SubCell"/>
</dbReference>
<evidence type="ECO:0000256" key="8">
    <source>
        <dbReference type="PROSITE-ProRule" id="PRU00175"/>
    </source>
</evidence>
<feature type="region of interest" description="Disordered" evidence="10">
    <location>
        <begin position="1"/>
        <end position="48"/>
    </location>
</feature>
<dbReference type="Gene3D" id="3.30.40.10">
    <property type="entry name" value="Zinc/RING finger domain, C3HC4 (zinc finger)"/>
    <property type="match status" value="1"/>
</dbReference>
<comment type="subcellular location">
    <subcellularLocation>
        <location evidence="9">Cytoplasm</location>
    </subcellularLocation>
</comment>
<dbReference type="EC" id="2.3.2.27" evidence="9"/>
<evidence type="ECO:0000313" key="12">
    <source>
        <dbReference type="EMBL" id="SBP81656.1"/>
    </source>
</evidence>
<keyword evidence="5 9" id="KW-0479">Metal-binding</keyword>
<keyword evidence="6 8" id="KW-0863">Zinc-finger</keyword>
<feature type="region of interest" description="Disordered" evidence="10">
    <location>
        <begin position="139"/>
        <end position="203"/>
    </location>
</feature>
<evidence type="ECO:0000259" key="11">
    <source>
        <dbReference type="PROSITE" id="PS50089"/>
    </source>
</evidence>
<dbReference type="GO" id="GO:0016567">
    <property type="term" value="P:protein ubiquitination"/>
    <property type="evidence" value="ECO:0007669"/>
    <property type="project" value="UniProtKB-UniRule"/>
</dbReference>
<dbReference type="GO" id="GO:0061630">
    <property type="term" value="F:ubiquitin protein ligase activity"/>
    <property type="evidence" value="ECO:0007669"/>
    <property type="project" value="UniProtKB-UniRule"/>
</dbReference>
<dbReference type="EMBL" id="HADZ01017715">
    <property type="protein sequence ID" value="SBP81656.1"/>
    <property type="molecule type" value="Transcribed_RNA"/>
</dbReference>
<reference evidence="12" key="2">
    <citation type="submission" date="2016-06" db="EMBL/GenBank/DDBJ databases">
        <title>The genome of a short-lived fish provides insights into sex chromosome evolution and the genetic control of aging.</title>
        <authorList>
            <person name="Reichwald K."/>
            <person name="Felder M."/>
            <person name="Petzold A."/>
            <person name="Koch P."/>
            <person name="Groth M."/>
            <person name="Platzer M."/>
        </authorList>
    </citation>
    <scope>NUCLEOTIDE SEQUENCE</scope>
    <source>
        <tissue evidence="12">Brain</tissue>
    </source>
</reference>
<feature type="compositionally biased region" description="Acidic residues" evidence="10">
    <location>
        <begin position="1"/>
        <end position="12"/>
    </location>
</feature>
<dbReference type="AlphaFoldDB" id="A0A1A8CSH5"/>
<feature type="region of interest" description="Disordered" evidence="10">
    <location>
        <begin position="450"/>
        <end position="485"/>
    </location>
</feature>
<sequence length="668" mass="73837">MAASLQEDDEAMDTTSAEDAKIYTEDTNYAGHKTHEGEKSPSHDEDEVQLTLSLKWSDPDQPPKNKKTDLEKALQSWFNKKKLMVNCSTETTSKDLKSVVIKIKPSPPGNVLQKLHDETLTTNKKKEVATVKSVILGIPNLETQTPDDVPVKPPSYTPPSLPPSSTPPSSPVANKSLEKEQTRNKEQNYPDSAGGSCSADGKSHSEQSVLSFHHFWYISQNYKEELRHIEKQNKGTFMPNFTVKFQATNGEGTPDKAMNEFTDLVQKYLSESCGLVVPLKFVDSDQWGDAVKIIKKEKKLLVTMTSEEMTAYGPSRSQSALCETLNYTPKANEPSERFDPEPQSTVLKVKMTIKDPLADDGLIMGDHCWKQMSSSFADQVGEIKTKFNVDFSESSMSQNLVKVKAVYKRPGGDVAMESHAVRALMYLYQKIITLPQGLAQLLGSSLKTRSSEGWSEGASNDSESNGSLKNSDAPTAGGATGGDGEEERCPICLDSFKNKKQLKCKHDFCEECLQQAQKCNGPICPLCKDVFGVMEGNQPSGKMMSKTCLTPLPGFSDCGHILISYNIPDGIQTEKHPNPGRPYYGTIRNAYLPDNNEGREVLKLLTKAFDQKLIFTVGSSRTTGMDDTVTWNDIHHKTSQSGGPQRFGYPDPNYLGRVKEELKAKGIK</sequence>
<dbReference type="SUPFAM" id="SSF57850">
    <property type="entry name" value="RING/U-box"/>
    <property type="match status" value="1"/>
</dbReference>
<accession>A0A1A8CSH5</accession>
<evidence type="ECO:0000256" key="5">
    <source>
        <dbReference type="ARBA" id="ARBA00022723"/>
    </source>
</evidence>
<feature type="compositionally biased region" description="Basic and acidic residues" evidence="10">
    <location>
        <begin position="33"/>
        <end position="43"/>
    </location>
</feature>
<dbReference type="Pfam" id="PF00097">
    <property type="entry name" value="zf-C3HC4"/>
    <property type="match status" value="1"/>
</dbReference>
<dbReference type="GO" id="GO:0007219">
    <property type="term" value="P:Notch signaling pathway"/>
    <property type="evidence" value="ECO:0007669"/>
    <property type="project" value="InterPro"/>
</dbReference>
<dbReference type="InterPro" id="IPR017907">
    <property type="entry name" value="Znf_RING_CS"/>
</dbReference>
<evidence type="ECO:0000256" key="6">
    <source>
        <dbReference type="ARBA" id="ARBA00022771"/>
    </source>
</evidence>
<dbReference type="Gene3D" id="3.30.390.130">
    <property type="match status" value="1"/>
</dbReference>
<keyword evidence="4 9" id="KW-0808">Transferase</keyword>
<comment type="catalytic activity">
    <reaction evidence="1 9">
        <text>S-ubiquitinyl-[E2 ubiquitin-conjugating enzyme]-L-cysteine + [acceptor protein]-L-lysine = [E2 ubiquitin-conjugating enzyme]-L-cysteine + N(6)-ubiquitinyl-[acceptor protein]-L-lysine.</text>
        <dbReference type="EC" id="2.3.2.27"/>
    </reaction>
</comment>
<evidence type="ECO:0000256" key="1">
    <source>
        <dbReference type="ARBA" id="ARBA00000900"/>
    </source>
</evidence>
<evidence type="ECO:0000256" key="4">
    <source>
        <dbReference type="ARBA" id="ARBA00022679"/>
    </source>
</evidence>
<evidence type="ECO:0000256" key="3">
    <source>
        <dbReference type="ARBA" id="ARBA00009413"/>
    </source>
</evidence>
<dbReference type="InterPro" id="IPR039398">
    <property type="entry name" value="Deltex_fam"/>
</dbReference>
<dbReference type="CDD" id="cd09633">
    <property type="entry name" value="Deltex_C"/>
    <property type="match status" value="1"/>
</dbReference>
<dbReference type="GO" id="GO:0008270">
    <property type="term" value="F:zinc ion binding"/>
    <property type="evidence" value="ECO:0007669"/>
    <property type="project" value="UniProtKB-KW"/>
</dbReference>
<feature type="compositionally biased region" description="Basic and acidic residues" evidence="10">
    <location>
        <begin position="176"/>
        <end position="188"/>
    </location>
</feature>
<feature type="domain" description="RING-type" evidence="11">
    <location>
        <begin position="489"/>
        <end position="528"/>
    </location>
</feature>
<dbReference type="PROSITE" id="PS00518">
    <property type="entry name" value="ZF_RING_1"/>
    <property type="match status" value="1"/>
</dbReference>
<comment type="similarity">
    <text evidence="3 9">Belongs to the Deltex family.</text>
</comment>
<evidence type="ECO:0000256" key="2">
    <source>
        <dbReference type="ARBA" id="ARBA00004906"/>
    </source>
</evidence>
<organism evidence="12">
    <name type="scientific">Nothobranchius kadleci</name>
    <name type="common">African annual killifish</name>
    <dbReference type="NCBI Taxonomy" id="1051664"/>
    <lineage>
        <taxon>Eukaryota</taxon>
        <taxon>Metazoa</taxon>
        <taxon>Chordata</taxon>
        <taxon>Craniata</taxon>
        <taxon>Vertebrata</taxon>
        <taxon>Euteleostomi</taxon>
        <taxon>Actinopterygii</taxon>
        <taxon>Neopterygii</taxon>
        <taxon>Teleostei</taxon>
        <taxon>Neoteleostei</taxon>
        <taxon>Acanthomorphata</taxon>
        <taxon>Ovalentaria</taxon>
        <taxon>Atherinomorphae</taxon>
        <taxon>Cyprinodontiformes</taxon>
        <taxon>Nothobranchiidae</taxon>
        <taxon>Nothobranchius</taxon>
    </lineage>
</organism>
<dbReference type="PROSITE" id="PS50089">
    <property type="entry name" value="ZF_RING_2"/>
    <property type="match status" value="1"/>
</dbReference>
<dbReference type="InterPro" id="IPR001841">
    <property type="entry name" value="Znf_RING"/>
</dbReference>
<evidence type="ECO:0000256" key="7">
    <source>
        <dbReference type="ARBA" id="ARBA00022833"/>
    </source>
</evidence>
<protein>
    <recommendedName>
        <fullName evidence="9">E3 ubiquitin-protein ligase</fullName>
        <ecNumber evidence="9">2.3.2.27</ecNumber>
    </recommendedName>
</protein>
<dbReference type="PANTHER" id="PTHR12622">
    <property type="entry name" value="DELTEX-RELATED"/>
    <property type="match status" value="1"/>
</dbReference>
<proteinExistence type="inferred from homology"/>
<dbReference type="InterPro" id="IPR013083">
    <property type="entry name" value="Znf_RING/FYVE/PHD"/>
</dbReference>
<reference evidence="12" key="1">
    <citation type="submission" date="2016-05" db="EMBL/GenBank/DDBJ databases">
        <authorList>
            <person name="Lavstsen T."/>
            <person name="Jespersen J.S."/>
        </authorList>
    </citation>
    <scope>NUCLEOTIDE SEQUENCE</scope>
    <source>
        <tissue evidence="12">Brain</tissue>
    </source>
</reference>
<dbReference type="InterPro" id="IPR039396">
    <property type="entry name" value="Deltex_C"/>
</dbReference>